<gene>
    <name evidence="2" type="ORF">DF3PB_190008</name>
    <name evidence="3" type="ORF">DF3PB_290008</name>
</gene>
<dbReference type="InterPro" id="IPR019088">
    <property type="entry name" value="CHP02186-rel_TM"/>
</dbReference>
<evidence type="ECO:0000313" key="3">
    <source>
        <dbReference type="EMBL" id="SUS06486.1"/>
    </source>
</evidence>
<accession>A0A380TDX2</accession>
<feature type="transmembrane region" description="Helical" evidence="1">
    <location>
        <begin position="224"/>
        <end position="245"/>
    </location>
</feature>
<dbReference type="EMBL" id="UIDG01000212">
    <property type="protein sequence ID" value="SUS06486.1"/>
    <property type="molecule type" value="Genomic_DNA"/>
</dbReference>
<evidence type="ECO:0008006" key="4">
    <source>
        <dbReference type="Google" id="ProtNLM"/>
    </source>
</evidence>
<sequence length="248" mass="27039">MIALRRLCCLVILLAIVAVPRSTAAELVAALSNHLVAITTGFTGSEVLLFGTTSGGGDVVVVIRGPEEPHVVRRKGRRLGIWLNEKEMRFESVPAFYSVAASRPLNEFLPDRVAARHQIGVENIRLMPAPDTASDDLNDFRAALIRNKQKINLYATKTAAVTFLGGRLFRTDMYIPANAPVGNYTVGVYLVRDEDVVSAEITPLIVSKVGFEARLSDFAKRFSLAYGILAIVIATVAGWLANLVFRRG</sequence>
<dbReference type="Pfam" id="PF09608">
    <property type="entry name" value="Alph_Pro_TM"/>
    <property type="match status" value="1"/>
</dbReference>
<evidence type="ECO:0000256" key="1">
    <source>
        <dbReference type="SAM" id="Phobius"/>
    </source>
</evidence>
<evidence type="ECO:0000313" key="2">
    <source>
        <dbReference type="EMBL" id="SUS05344.1"/>
    </source>
</evidence>
<name>A0A380TDX2_9ZZZZ</name>
<keyword evidence="1" id="KW-0472">Membrane</keyword>
<dbReference type="EMBL" id="UIDG01000101">
    <property type="protein sequence ID" value="SUS05344.1"/>
    <property type="molecule type" value="Genomic_DNA"/>
</dbReference>
<keyword evidence="1" id="KW-0812">Transmembrane</keyword>
<keyword evidence="1" id="KW-1133">Transmembrane helix</keyword>
<reference evidence="3" key="1">
    <citation type="submission" date="2018-07" db="EMBL/GenBank/DDBJ databases">
        <authorList>
            <person name="Quirk P.G."/>
            <person name="Krulwich T.A."/>
        </authorList>
    </citation>
    <scope>NUCLEOTIDE SEQUENCE</scope>
</reference>
<protein>
    <recommendedName>
        <fullName evidence="4">Transmembrane protein</fullName>
    </recommendedName>
</protein>
<dbReference type="AlphaFoldDB" id="A0A380TDX2"/>
<proteinExistence type="predicted"/>
<organism evidence="3">
    <name type="scientific">metagenome</name>
    <dbReference type="NCBI Taxonomy" id="256318"/>
    <lineage>
        <taxon>unclassified sequences</taxon>
        <taxon>metagenomes</taxon>
    </lineage>
</organism>